<dbReference type="HOGENOM" id="CLU_1480662_0_0_9"/>
<dbReference type="InterPro" id="IPR027417">
    <property type="entry name" value="P-loop_NTPase"/>
</dbReference>
<dbReference type="RefSeq" id="WP_038694937.1">
    <property type="nucleotide sequence ID" value="NZ_CP009286.1"/>
</dbReference>
<sequence>MQEKLPLFIITGASGVGKTTVMHELREQMPEFVLFSTDDDNFGTTGSKLEYQDRYNLLLHFAKSVALSGRGTIICGTFMPWDAQKCDTYTHFSELCFINLHCDDATRNFRLRSRGDNAIWTDDMLLQHKQFAQWLLDHADTEYNPPMPTIDTTCTPPSQVAQQVKSYILSKWNKQAGISSVT</sequence>
<dbReference type="EMBL" id="CP009286">
    <property type="protein sequence ID" value="AIQ63417.1"/>
    <property type="molecule type" value="Genomic_DNA"/>
</dbReference>
<dbReference type="Gene3D" id="3.40.50.300">
    <property type="entry name" value="P-loop containing nucleotide triphosphate hydrolases"/>
    <property type="match status" value="1"/>
</dbReference>
<dbReference type="AlphaFoldDB" id="A0A089LRD7"/>
<organism evidence="1 2">
    <name type="scientific">Paenibacillus stellifer</name>
    <dbReference type="NCBI Taxonomy" id="169760"/>
    <lineage>
        <taxon>Bacteria</taxon>
        <taxon>Bacillati</taxon>
        <taxon>Bacillota</taxon>
        <taxon>Bacilli</taxon>
        <taxon>Bacillales</taxon>
        <taxon>Paenibacillaceae</taxon>
        <taxon>Paenibacillus</taxon>
    </lineage>
</organism>
<name>A0A089LRD7_9BACL</name>
<evidence type="ECO:0000313" key="1">
    <source>
        <dbReference type="EMBL" id="AIQ63417.1"/>
    </source>
</evidence>
<protein>
    <recommendedName>
        <fullName evidence="3">Nucleoside kinase</fullName>
    </recommendedName>
</protein>
<dbReference type="OrthoDB" id="359078at2"/>
<dbReference type="KEGG" id="pste:PSTEL_10315"/>
<reference evidence="1 2" key="1">
    <citation type="submission" date="2014-08" db="EMBL/GenBank/DDBJ databases">
        <title>Comparative genomics of the Paenibacillus odorifer group.</title>
        <authorList>
            <person name="den Bakker H.C."/>
            <person name="Tsai Y.-C."/>
            <person name="Martin N."/>
            <person name="Korlach J."/>
            <person name="Wiedmann M."/>
        </authorList>
    </citation>
    <scope>NUCLEOTIDE SEQUENCE [LARGE SCALE GENOMIC DNA]</scope>
    <source>
        <strain evidence="1 2">DSM 14472</strain>
    </source>
</reference>
<keyword evidence="2" id="KW-1185">Reference proteome</keyword>
<dbReference type="Proteomes" id="UP000029507">
    <property type="component" value="Chromosome"/>
</dbReference>
<proteinExistence type="predicted"/>
<dbReference type="SUPFAM" id="SSF52540">
    <property type="entry name" value="P-loop containing nucleoside triphosphate hydrolases"/>
    <property type="match status" value="1"/>
</dbReference>
<dbReference type="STRING" id="169760.PSTEL_10315"/>
<evidence type="ECO:0008006" key="3">
    <source>
        <dbReference type="Google" id="ProtNLM"/>
    </source>
</evidence>
<accession>A0A089LRD7</accession>
<gene>
    <name evidence="1" type="ORF">PSTEL_10315</name>
</gene>
<evidence type="ECO:0000313" key="2">
    <source>
        <dbReference type="Proteomes" id="UP000029507"/>
    </source>
</evidence>